<feature type="transmembrane region" description="Helical" evidence="10">
    <location>
        <begin position="137"/>
        <end position="157"/>
    </location>
</feature>
<dbReference type="PANTHER" id="PTHR10110:SF86">
    <property type="entry name" value="SODIUM_HYDROGEN EXCHANGER 7"/>
    <property type="match status" value="1"/>
</dbReference>
<evidence type="ECO:0000256" key="8">
    <source>
        <dbReference type="ARBA" id="ARBA00023136"/>
    </source>
</evidence>
<feature type="transmembrane region" description="Helical" evidence="10">
    <location>
        <begin position="55"/>
        <end position="88"/>
    </location>
</feature>
<dbReference type="AlphaFoldDB" id="A0A9D0ZZN6"/>
<feature type="transmembrane region" description="Helical" evidence="10">
    <location>
        <begin position="21"/>
        <end position="43"/>
    </location>
</feature>
<comment type="caution">
    <text evidence="12">The sequence shown here is derived from an EMBL/GenBank/DDBJ whole genome shotgun (WGS) entry which is preliminary data.</text>
</comment>
<dbReference type="InterPro" id="IPR006153">
    <property type="entry name" value="Cation/H_exchanger_TM"/>
</dbReference>
<evidence type="ECO:0000313" key="13">
    <source>
        <dbReference type="Proteomes" id="UP000824261"/>
    </source>
</evidence>
<dbReference type="PANTHER" id="PTHR10110">
    <property type="entry name" value="SODIUM/HYDROGEN EXCHANGER"/>
    <property type="match status" value="1"/>
</dbReference>
<reference evidence="12" key="1">
    <citation type="submission" date="2020-10" db="EMBL/GenBank/DDBJ databases">
        <authorList>
            <person name="Gilroy R."/>
        </authorList>
    </citation>
    <scope>NUCLEOTIDE SEQUENCE</scope>
    <source>
        <strain evidence="12">ChiGjej1B1-2707</strain>
    </source>
</reference>
<proteinExistence type="inferred from homology"/>
<keyword evidence="2 10" id="KW-0813">Transport</keyword>
<keyword evidence="7 10" id="KW-0406">Ion transport</keyword>
<keyword evidence="4 10" id="KW-0812">Transmembrane</keyword>
<dbReference type="GO" id="GO:0015385">
    <property type="term" value="F:sodium:proton antiporter activity"/>
    <property type="evidence" value="ECO:0007669"/>
    <property type="project" value="InterPro"/>
</dbReference>
<name>A0A9D0ZZN6_9ACTN</name>
<evidence type="ECO:0000256" key="1">
    <source>
        <dbReference type="ARBA" id="ARBA00004651"/>
    </source>
</evidence>
<evidence type="ECO:0000256" key="3">
    <source>
        <dbReference type="ARBA" id="ARBA00022475"/>
    </source>
</evidence>
<accession>A0A9D0ZZN6</accession>
<evidence type="ECO:0000256" key="7">
    <source>
        <dbReference type="ARBA" id="ARBA00023065"/>
    </source>
</evidence>
<feature type="transmembrane region" description="Helical" evidence="10">
    <location>
        <begin position="334"/>
        <end position="360"/>
    </location>
</feature>
<evidence type="ECO:0000256" key="4">
    <source>
        <dbReference type="ARBA" id="ARBA00022692"/>
    </source>
</evidence>
<keyword evidence="5 10" id="KW-1133">Transmembrane helix</keyword>
<feature type="transmembrane region" description="Helical" evidence="10">
    <location>
        <begin position="416"/>
        <end position="440"/>
    </location>
</feature>
<gene>
    <name evidence="12" type="ORF">IAA69_02490</name>
</gene>
<evidence type="ECO:0000256" key="10">
    <source>
        <dbReference type="RuleBase" id="RU366002"/>
    </source>
</evidence>
<keyword evidence="6 10" id="KW-0915">Sodium</keyword>
<evidence type="ECO:0000256" key="9">
    <source>
        <dbReference type="ARBA" id="ARBA00023201"/>
    </source>
</evidence>
<comment type="function">
    <text evidence="10">Na(+)/H(+) antiporter that extrudes sodium in exchange for external protons.</text>
</comment>
<comment type="caution">
    <text evidence="10">Lacks conserved residue(s) required for the propagation of feature annotation.</text>
</comment>
<dbReference type="InterPro" id="IPR018422">
    <property type="entry name" value="Cation/H_exchanger_CPA1"/>
</dbReference>
<protein>
    <submittedName>
        <fullName evidence="12">Na+/H+ antiporter</fullName>
    </submittedName>
</protein>
<comment type="subcellular location">
    <subcellularLocation>
        <location evidence="1 10">Cell membrane</location>
        <topology evidence="1 10">Multi-pass membrane protein</topology>
    </subcellularLocation>
</comment>
<dbReference type="Gene3D" id="6.10.140.1330">
    <property type="match status" value="1"/>
</dbReference>
<organism evidence="12 13">
    <name type="scientific">Candidatus Aveggerthella stercoripullorum</name>
    <dbReference type="NCBI Taxonomy" id="2840688"/>
    <lineage>
        <taxon>Bacteria</taxon>
        <taxon>Bacillati</taxon>
        <taxon>Actinomycetota</taxon>
        <taxon>Coriobacteriia</taxon>
        <taxon>Eggerthellales</taxon>
        <taxon>Eggerthellaceae</taxon>
        <taxon>Eggerthellaceae incertae sedis</taxon>
        <taxon>Candidatus Aveggerthella</taxon>
    </lineage>
</organism>
<dbReference type="Proteomes" id="UP000824261">
    <property type="component" value="Unassembled WGS sequence"/>
</dbReference>
<dbReference type="GO" id="GO:0098719">
    <property type="term" value="P:sodium ion import across plasma membrane"/>
    <property type="evidence" value="ECO:0007669"/>
    <property type="project" value="TreeGrafter"/>
</dbReference>
<comment type="similarity">
    <text evidence="10">Belongs to the monovalent cation:proton antiporter 1 (CPA1) transporter (TC 2.A.36) family.</text>
</comment>
<keyword evidence="9 10" id="KW-0739">Sodium transport</keyword>
<dbReference type="Pfam" id="PF00999">
    <property type="entry name" value="Na_H_Exchanger"/>
    <property type="match status" value="1"/>
</dbReference>
<feature type="transmembrane region" description="Helical" evidence="10">
    <location>
        <begin position="108"/>
        <end position="131"/>
    </location>
</feature>
<keyword evidence="8 10" id="KW-0472">Membrane</keyword>
<keyword evidence="3 10" id="KW-1003">Cell membrane</keyword>
<evidence type="ECO:0000256" key="2">
    <source>
        <dbReference type="ARBA" id="ARBA00022448"/>
    </source>
</evidence>
<evidence type="ECO:0000259" key="11">
    <source>
        <dbReference type="Pfam" id="PF00999"/>
    </source>
</evidence>
<feature type="transmembrane region" description="Helical" evidence="10">
    <location>
        <begin position="296"/>
        <end position="314"/>
    </location>
</feature>
<evidence type="ECO:0000313" key="12">
    <source>
        <dbReference type="EMBL" id="HIR01120.1"/>
    </source>
</evidence>
<dbReference type="NCBIfam" id="TIGR00831">
    <property type="entry name" value="a_cpa1"/>
    <property type="match status" value="1"/>
</dbReference>
<dbReference type="GO" id="GO:0005886">
    <property type="term" value="C:plasma membrane"/>
    <property type="evidence" value="ECO:0007669"/>
    <property type="project" value="UniProtKB-SubCell"/>
</dbReference>
<evidence type="ECO:0000256" key="6">
    <source>
        <dbReference type="ARBA" id="ARBA00023053"/>
    </source>
</evidence>
<dbReference type="GO" id="GO:0015386">
    <property type="term" value="F:potassium:proton antiporter activity"/>
    <property type="evidence" value="ECO:0007669"/>
    <property type="project" value="TreeGrafter"/>
</dbReference>
<dbReference type="GO" id="GO:0051453">
    <property type="term" value="P:regulation of intracellular pH"/>
    <property type="evidence" value="ECO:0007669"/>
    <property type="project" value="TreeGrafter"/>
</dbReference>
<dbReference type="InterPro" id="IPR004705">
    <property type="entry name" value="Cation/H_exchanger_CPA1_bac"/>
</dbReference>
<feature type="domain" description="Cation/H+ exchanger transmembrane" evidence="11">
    <location>
        <begin position="40"/>
        <end position="438"/>
    </location>
</feature>
<evidence type="ECO:0000256" key="5">
    <source>
        <dbReference type="ARBA" id="ARBA00022989"/>
    </source>
</evidence>
<sequence length="701" mass="77385">MHSKRRGPSCRFSCPSRTDEGLGLEVFTLILLLMAAVLISSVLDQLVPRISAPLIQIALGFLIATLSANPLVFTVDPDLFLVLFIAPLLFDEARRADKGTLWRNKRSIASLAIGLVLAIVLAIGFTANWLIPSIPLAAAFALGAALGPTDAVAVSAMKKEIKLSERQEALLDGEALINDASGIVSFQYAVAAVTTGAFSLLNASVTFVEEFIGGILLGLVLGSLLSWLTKKVRNLGLDNNTFHVLFEVFTPFIVFLLADTLHTSGILAVVAAGVIMTFTPRRIGPSQSHYNVVSSSVWRVLAFTLNGIVFVLLGMELPLALTSSWMDQSIENGTLIACVLVLTAVLVLVRFAWVFCMELLHRDRATGMRPHLTASFVRDAAVTTLAGPKGAITLSIAFTIPVFLSSSGDYFPQRDIIIFLACGVILCTLLLANFVVPLIAPKCEEDTASAERLAKVDVEILRTVIEELTRRQKPETKAATRTVIRSYNARIARLQQSNDLDTEPRDALRIKIIRAQQNHALHRIESNDLDPVIGYHYIQRLVRMQNFIKHRTDNSWLVRNALRHLRITVHVLWRSLVDKIPGASTTERSDILHELNVEGEQIAVDLLRGEMELPNFKAETIGTLLVEHENILRTLKTAKASPSITTIARTVDKAIDIEREALQMELELINDAYEDERLTRAEAKKLRESVHLMQLDLEDRV</sequence>
<dbReference type="EMBL" id="DVGB01000031">
    <property type="protein sequence ID" value="HIR01120.1"/>
    <property type="molecule type" value="Genomic_DNA"/>
</dbReference>
<feature type="transmembrane region" description="Helical" evidence="10">
    <location>
        <begin position="211"/>
        <end position="229"/>
    </location>
</feature>
<keyword evidence="10" id="KW-0050">Antiport</keyword>
<reference evidence="12" key="2">
    <citation type="journal article" date="2021" name="PeerJ">
        <title>Extensive microbial diversity within the chicken gut microbiome revealed by metagenomics and culture.</title>
        <authorList>
            <person name="Gilroy R."/>
            <person name="Ravi A."/>
            <person name="Getino M."/>
            <person name="Pursley I."/>
            <person name="Horton D.L."/>
            <person name="Alikhan N.F."/>
            <person name="Baker D."/>
            <person name="Gharbi K."/>
            <person name="Hall N."/>
            <person name="Watson M."/>
            <person name="Adriaenssens E.M."/>
            <person name="Foster-Nyarko E."/>
            <person name="Jarju S."/>
            <person name="Secka A."/>
            <person name="Antonio M."/>
            <person name="Oren A."/>
            <person name="Chaudhuri R.R."/>
            <person name="La Ragione R."/>
            <person name="Hildebrand F."/>
            <person name="Pallen M.J."/>
        </authorList>
    </citation>
    <scope>NUCLEOTIDE SEQUENCE</scope>
    <source>
        <strain evidence="12">ChiGjej1B1-2707</strain>
    </source>
</reference>